<accession>K0RWU6</accession>
<dbReference type="InterPro" id="IPR039361">
    <property type="entry name" value="Cyclin"/>
</dbReference>
<organism evidence="2 3">
    <name type="scientific">Thalassiosira oceanica</name>
    <name type="common">Marine diatom</name>
    <dbReference type="NCBI Taxonomy" id="159749"/>
    <lineage>
        <taxon>Eukaryota</taxon>
        <taxon>Sar</taxon>
        <taxon>Stramenopiles</taxon>
        <taxon>Ochrophyta</taxon>
        <taxon>Bacillariophyta</taxon>
        <taxon>Coscinodiscophyceae</taxon>
        <taxon>Thalassiosirophycidae</taxon>
        <taxon>Thalassiosirales</taxon>
        <taxon>Thalassiosiraceae</taxon>
        <taxon>Thalassiosira</taxon>
    </lineage>
</organism>
<protein>
    <recommendedName>
        <fullName evidence="1">Cyclin N-terminal domain-containing protein</fullName>
    </recommendedName>
</protein>
<dbReference type="FunFam" id="1.10.472.10:FF:000093">
    <property type="entry name" value="Predicted protein"/>
    <property type="match status" value="1"/>
</dbReference>
<gene>
    <name evidence="2" type="ORF">THAOC_27260</name>
</gene>
<dbReference type="Pfam" id="PF00134">
    <property type="entry name" value="Cyclin_N"/>
    <property type="match status" value="1"/>
</dbReference>
<dbReference type="SUPFAM" id="SSF47954">
    <property type="entry name" value="Cyclin-like"/>
    <property type="match status" value="1"/>
</dbReference>
<dbReference type="InterPro" id="IPR036915">
    <property type="entry name" value="Cyclin-like_sf"/>
</dbReference>
<dbReference type="InterPro" id="IPR006671">
    <property type="entry name" value="Cyclin_N"/>
</dbReference>
<evidence type="ECO:0000259" key="1">
    <source>
        <dbReference type="Pfam" id="PF00134"/>
    </source>
</evidence>
<dbReference type="Gene3D" id="1.10.472.10">
    <property type="entry name" value="Cyclin-like"/>
    <property type="match status" value="2"/>
</dbReference>
<reference evidence="2 3" key="1">
    <citation type="journal article" date="2012" name="Genome Biol.">
        <title>Genome and low-iron response of an oceanic diatom adapted to chronic iron limitation.</title>
        <authorList>
            <person name="Lommer M."/>
            <person name="Specht M."/>
            <person name="Roy A.S."/>
            <person name="Kraemer L."/>
            <person name="Andreson R."/>
            <person name="Gutowska M.A."/>
            <person name="Wolf J."/>
            <person name="Bergner S.V."/>
            <person name="Schilhabel M.B."/>
            <person name="Klostermeier U.C."/>
            <person name="Beiko R.G."/>
            <person name="Rosenstiel P."/>
            <person name="Hippler M."/>
            <person name="Laroche J."/>
        </authorList>
    </citation>
    <scope>NUCLEOTIDE SEQUENCE [LARGE SCALE GENOMIC DNA]</scope>
    <source>
        <strain evidence="2 3">CCMP1005</strain>
    </source>
</reference>
<dbReference type="PANTHER" id="PTHR10177">
    <property type="entry name" value="CYCLINS"/>
    <property type="match status" value="1"/>
</dbReference>
<dbReference type="AlphaFoldDB" id="K0RWU6"/>
<evidence type="ECO:0000313" key="2">
    <source>
        <dbReference type="EMBL" id="EJK53326.1"/>
    </source>
</evidence>
<sequence length="372" mass="41369">MGSSTTDYNYPVGKHSLHSDSRQAAESLAALLEKEKVYARSDYLASSSSCPVVTADDRLKIADWKYSVADSCQVSNANCALLRDPPEGDFSLCEAGTLTSFLVLSFPFAPKQYKRETVAIAMALLDRFLAHSPHAPTYLSDRKPFQLLSMATLYVAIKTTERVAIGSEFLAQMSRGAYTKNDIEKVEMELLKGLEWRVNPPTAMQFICHILSLVVRGAGLDDDALARVLDESAFQAENAVRDYGLSQERQSSVAMAAMFNAAEVLDTDLRRDYLFQLSEVLDANFAHPRELQRTRVRLRSFVSGDEEDRSAAVVSMEEECDARSSRSHRTCDSCRQEKVRCQEVVSNTGARGSFVGVDQFSDDSRLESLVDY</sequence>
<evidence type="ECO:0000313" key="3">
    <source>
        <dbReference type="Proteomes" id="UP000266841"/>
    </source>
</evidence>
<name>K0RWU6_THAOC</name>
<proteinExistence type="predicted"/>
<comment type="caution">
    <text evidence="2">The sequence shown here is derived from an EMBL/GenBank/DDBJ whole genome shotgun (WGS) entry which is preliminary data.</text>
</comment>
<dbReference type="eggNOG" id="ENOG502T8Z3">
    <property type="taxonomic scope" value="Eukaryota"/>
</dbReference>
<dbReference type="OrthoDB" id="44315at2759"/>
<keyword evidence="3" id="KW-1185">Reference proteome</keyword>
<dbReference type="EMBL" id="AGNL01038014">
    <property type="protein sequence ID" value="EJK53326.1"/>
    <property type="molecule type" value="Genomic_DNA"/>
</dbReference>
<feature type="domain" description="Cyclin N-terminal" evidence="1">
    <location>
        <begin position="113"/>
        <end position="199"/>
    </location>
</feature>
<dbReference type="Proteomes" id="UP000266841">
    <property type="component" value="Unassembled WGS sequence"/>
</dbReference>